<dbReference type="InterPro" id="IPR043504">
    <property type="entry name" value="Peptidase_S1_PA_chymotrypsin"/>
</dbReference>
<accession>A0ABW1ZJ20</accession>
<evidence type="ECO:0000313" key="1">
    <source>
        <dbReference type="EMBL" id="MFC6660791.1"/>
    </source>
</evidence>
<organism evidence="1 2">
    <name type="scientific">Deinococcus multiflagellatus</name>
    <dbReference type="NCBI Taxonomy" id="1656887"/>
    <lineage>
        <taxon>Bacteria</taxon>
        <taxon>Thermotogati</taxon>
        <taxon>Deinococcota</taxon>
        <taxon>Deinococci</taxon>
        <taxon>Deinococcales</taxon>
        <taxon>Deinococcaceae</taxon>
        <taxon>Deinococcus</taxon>
    </lineage>
</organism>
<dbReference type="RefSeq" id="WP_380055985.1">
    <property type="nucleotide sequence ID" value="NZ_JBHSWB010000001.1"/>
</dbReference>
<protein>
    <recommendedName>
        <fullName evidence="3">Serine protease</fullName>
    </recommendedName>
</protein>
<comment type="caution">
    <text evidence="1">The sequence shown here is derived from an EMBL/GenBank/DDBJ whole genome shotgun (WGS) entry which is preliminary data.</text>
</comment>
<proteinExistence type="predicted"/>
<evidence type="ECO:0000313" key="2">
    <source>
        <dbReference type="Proteomes" id="UP001596317"/>
    </source>
</evidence>
<dbReference type="EMBL" id="JBHSWB010000001">
    <property type="protein sequence ID" value="MFC6660791.1"/>
    <property type="molecule type" value="Genomic_DNA"/>
</dbReference>
<dbReference type="Gene3D" id="2.40.10.10">
    <property type="entry name" value="Trypsin-like serine proteases"/>
    <property type="match status" value="1"/>
</dbReference>
<dbReference type="InterPro" id="IPR009003">
    <property type="entry name" value="Peptidase_S1_PA"/>
</dbReference>
<dbReference type="SUPFAM" id="SSF50494">
    <property type="entry name" value="Trypsin-like serine proteases"/>
    <property type="match status" value="1"/>
</dbReference>
<evidence type="ECO:0008006" key="3">
    <source>
        <dbReference type="Google" id="ProtNLM"/>
    </source>
</evidence>
<gene>
    <name evidence="1" type="ORF">ACFP90_10870</name>
</gene>
<sequence length="113" mass="11688">MRASPWLPVLLLLALAAYLLPDANLPFAPPAPVTQGALPAPPRALPAQSQALFERSRPATVRVESVNPDTRNAGIGTGFFISAGGQVLTAYHVVSGGGSFRCAPCRASPTPRG</sequence>
<keyword evidence="2" id="KW-1185">Reference proteome</keyword>
<reference evidence="2" key="1">
    <citation type="journal article" date="2019" name="Int. J. Syst. Evol. Microbiol.">
        <title>The Global Catalogue of Microorganisms (GCM) 10K type strain sequencing project: providing services to taxonomists for standard genome sequencing and annotation.</title>
        <authorList>
            <consortium name="The Broad Institute Genomics Platform"/>
            <consortium name="The Broad Institute Genome Sequencing Center for Infectious Disease"/>
            <person name="Wu L."/>
            <person name="Ma J."/>
        </authorList>
    </citation>
    <scope>NUCLEOTIDE SEQUENCE [LARGE SCALE GENOMIC DNA]</scope>
    <source>
        <strain evidence="2">CCUG 63830</strain>
    </source>
</reference>
<name>A0ABW1ZJ20_9DEIO</name>
<dbReference type="Proteomes" id="UP001596317">
    <property type="component" value="Unassembled WGS sequence"/>
</dbReference>